<proteinExistence type="predicted"/>
<dbReference type="Proteomes" id="UP000827872">
    <property type="component" value="Linkage Group LG05"/>
</dbReference>
<comment type="caution">
    <text evidence="1">The sequence shown here is derived from an EMBL/GenBank/DDBJ whole genome shotgun (WGS) entry which is preliminary data.</text>
</comment>
<evidence type="ECO:0000313" key="2">
    <source>
        <dbReference type="Proteomes" id="UP000827872"/>
    </source>
</evidence>
<keyword evidence="2" id="KW-1185">Reference proteome</keyword>
<reference evidence="1" key="1">
    <citation type="submission" date="2021-08" db="EMBL/GenBank/DDBJ databases">
        <title>The first chromosome-level gecko genome reveals the dynamic sex chromosomes of Neotropical dwarf geckos (Sphaerodactylidae: Sphaerodactylus).</title>
        <authorList>
            <person name="Pinto B.J."/>
            <person name="Keating S.E."/>
            <person name="Gamble T."/>
        </authorList>
    </citation>
    <scope>NUCLEOTIDE SEQUENCE</scope>
    <source>
        <strain evidence="1">TG3544</strain>
    </source>
</reference>
<protein>
    <submittedName>
        <fullName evidence="1">Uncharacterized protein</fullName>
    </submittedName>
</protein>
<organism evidence="1 2">
    <name type="scientific">Sphaerodactylus townsendi</name>
    <dbReference type="NCBI Taxonomy" id="933632"/>
    <lineage>
        <taxon>Eukaryota</taxon>
        <taxon>Metazoa</taxon>
        <taxon>Chordata</taxon>
        <taxon>Craniata</taxon>
        <taxon>Vertebrata</taxon>
        <taxon>Euteleostomi</taxon>
        <taxon>Lepidosauria</taxon>
        <taxon>Squamata</taxon>
        <taxon>Bifurcata</taxon>
        <taxon>Gekkota</taxon>
        <taxon>Sphaerodactylidae</taxon>
        <taxon>Sphaerodactylus</taxon>
    </lineage>
</organism>
<name>A0ACB8F1D8_9SAUR</name>
<dbReference type="EMBL" id="CM037618">
    <property type="protein sequence ID" value="KAH7998860.1"/>
    <property type="molecule type" value="Genomic_DNA"/>
</dbReference>
<accession>A0ACB8F1D8</accession>
<gene>
    <name evidence="1" type="ORF">K3G42_001961</name>
</gene>
<sequence length="254" mass="28355">MVSVPVAAVTLLVFLGSFATAQDVSLDRDWRDWKEAHGREYKKKGEEEYRRSIWESNVHVIRRHNQEASQGKHTYRLEMNQFGDLGALRCSVGHSRVPPEPWKSFECPGNFGNLVSLSEQNLMDCSIVSRHRMAAVEGWMPVAFEYAAQNNGIDSEQSFHPYFKAQSGLPCRYSTWNRAATCKSLVTIQSGDEQALEEAVAVYGPVSIAIDAASMQFQFYSSASAWVDLHAEALQHADENAIQLAPVGARRTVG</sequence>
<evidence type="ECO:0000313" key="1">
    <source>
        <dbReference type="EMBL" id="KAH7998860.1"/>
    </source>
</evidence>